<dbReference type="Pfam" id="PF00085">
    <property type="entry name" value="Thioredoxin"/>
    <property type="match status" value="1"/>
</dbReference>
<keyword evidence="4" id="KW-1185">Reference proteome</keyword>
<protein>
    <recommendedName>
        <fullName evidence="2">Thioredoxin domain-containing protein</fullName>
    </recommendedName>
</protein>
<dbReference type="AlphaFoldDB" id="A0A8C9LBR4"/>
<dbReference type="InterPro" id="IPR013766">
    <property type="entry name" value="Thioredoxin_domain"/>
</dbReference>
<dbReference type="InterPro" id="IPR036249">
    <property type="entry name" value="Thioredoxin-like_sf"/>
</dbReference>
<proteinExistence type="inferred from homology"/>
<accession>A0A8C9LBR4</accession>
<reference evidence="3" key="1">
    <citation type="submission" date="2025-08" db="UniProtKB">
        <authorList>
            <consortium name="Ensembl"/>
        </authorList>
    </citation>
    <scope>IDENTIFICATION</scope>
</reference>
<dbReference type="Proteomes" id="UP000694428">
    <property type="component" value="Unplaced"/>
</dbReference>
<dbReference type="Gene3D" id="3.40.30.10">
    <property type="entry name" value="Glutaredoxin"/>
    <property type="match status" value="1"/>
</dbReference>
<dbReference type="PANTHER" id="PTHR18929:SF58">
    <property type="entry name" value="PROTEIN DISULFIDE-ISOMERASE-LIKE PROTEIN OF THE TESTIS"/>
    <property type="match status" value="1"/>
</dbReference>
<evidence type="ECO:0000259" key="2">
    <source>
        <dbReference type="PROSITE" id="PS51352"/>
    </source>
</evidence>
<feature type="domain" description="Thioredoxin" evidence="2">
    <location>
        <begin position="4"/>
        <end position="152"/>
    </location>
</feature>
<dbReference type="Ensembl" id="ENSPSTT00000016317.1">
    <property type="protein sequence ID" value="ENSPSTP00000015561.1"/>
    <property type="gene ID" value="ENSPSTG00000011031.1"/>
</dbReference>
<dbReference type="SUPFAM" id="SSF52833">
    <property type="entry name" value="Thioredoxin-like"/>
    <property type="match status" value="1"/>
</dbReference>
<dbReference type="PANTHER" id="PTHR18929">
    <property type="entry name" value="PROTEIN DISULFIDE ISOMERASE"/>
    <property type="match status" value="1"/>
</dbReference>
<evidence type="ECO:0000313" key="3">
    <source>
        <dbReference type="Ensembl" id="ENSPSTP00000015561.1"/>
    </source>
</evidence>
<sequence length="158" mass="18176">VTSLTVLSVALCWKARLPRIRKENSILLLKKSNFDRALKETKYLLVEFYAPWSYECRKLLPIWDELGEKYQSHEDVIIAKIDITANDVLSVVVDRYPFFRLFPAGPDIQVRSLRGWHSCGKLRARLLITTVPFFKPQQEADSHRTALSVVSAAAMTRL</sequence>
<dbReference type="GO" id="GO:0006457">
    <property type="term" value="P:protein folding"/>
    <property type="evidence" value="ECO:0007669"/>
    <property type="project" value="TreeGrafter"/>
</dbReference>
<dbReference type="PROSITE" id="PS51352">
    <property type="entry name" value="THIOREDOXIN_2"/>
    <property type="match status" value="1"/>
</dbReference>
<dbReference type="GO" id="GO:0005783">
    <property type="term" value="C:endoplasmic reticulum"/>
    <property type="evidence" value="ECO:0007669"/>
    <property type="project" value="TreeGrafter"/>
</dbReference>
<evidence type="ECO:0000313" key="4">
    <source>
        <dbReference type="Proteomes" id="UP000694428"/>
    </source>
</evidence>
<name>A0A8C9LBR4_PAVCR</name>
<evidence type="ECO:0000256" key="1">
    <source>
        <dbReference type="ARBA" id="ARBA00006347"/>
    </source>
</evidence>
<comment type="similarity">
    <text evidence="1">Belongs to the protein disulfide isomerase family.</text>
</comment>
<reference evidence="3" key="2">
    <citation type="submission" date="2025-09" db="UniProtKB">
        <authorList>
            <consortium name="Ensembl"/>
        </authorList>
    </citation>
    <scope>IDENTIFICATION</scope>
</reference>
<organism evidence="3 4">
    <name type="scientific">Pavo cristatus</name>
    <name type="common">Indian peafowl</name>
    <name type="synonym">Blue peafowl</name>
    <dbReference type="NCBI Taxonomy" id="9049"/>
    <lineage>
        <taxon>Eukaryota</taxon>
        <taxon>Metazoa</taxon>
        <taxon>Chordata</taxon>
        <taxon>Craniata</taxon>
        <taxon>Vertebrata</taxon>
        <taxon>Euteleostomi</taxon>
        <taxon>Archelosauria</taxon>
        <taxon>Archosauria</taxon>
        <taxon>Dinosauria</taxon>
        <taxon>Saurischia</taxon>
        <taxon>Theropoda</taxon>
        <taxon>Coelurosauria</taxon>
        <taxon>Aves</taxon>
        <taxon>Neognathae</taxon>
        <taxon>Galloanserae</taxon>
        <taxon>Galliformes</taxon>
        <taxon>Phasianidae</taxon>
        <taxon>Phasianinae</taxon>
        <taxon>Pavo</taxon>
    </lineage>
</organism>